<dbReference type="EMBL" id="CP032096">
    <property type="protein sequence ID" value="QBZ83035.1"/>
    <property type="molecule type" value="Genomic_DNA"/>
</dbReference>
<sequence length="191" mass="21960">MRRLIGRVLAIPVFVIIVSLMLNAILAVLLALTYSSLTEEKVIATITFDAVDNKKDVYIAHLYKPDGFKMGDYKIYGDQWRMDAGFIKMEYWANVFGVDSRYILNRFEGRYNDIEKQNIHKHKAYQLESDALINTFSFLVDTTYGTSVYKEIKTDTVYTVLKTQTGLMVRMKQIAPTSERGLLNTVMSWIG</sequence>
<keyword evidence="3" id="KW-1185">Reference proteome</keyword>
<dbReference type="RefSeq" id="WP_135795692.1">
    <property type="nucleotide sequence ID" value="NZ_CP032096.1"/>
</dbReference>
<keyword evidence="1" id="KW-0472">Membrane</keyword>
<protein>
    <submittedName>
        <fullName evidence="2">Cation/multidrug efflux pump</fullName>
    </submittedName>
</protein>
<keyword evidence="1" id="KW-0812">Transmembrane</keyword>
<reference evidence="2 3" key="1">
    <citation type="submission" date="2018-08" db="EMBL/GenBank/DDBJ databases">
        <title>Horizontal acquisition of hydrogen conversion ability and other habitat adaptations in Hydrogenovibrio crunogenus strains.</title>
        <authorList>
            <person name="Gonnella G."/>
            <person name="Adam N."/>
            <person name="Perner M."/>
        </authorList>
    </citation>
    <scope>NUCLEOTIDE SEQUENCE [LARGE SCALE GENOMIC DNA]</scope>
    <source>
        <strain evidence="2 3">SP-41</strain>
    </source>
</reference>
<organism evidence="2 3">
    <name type="scientific">Hydrogenovibrio crunogenus</name>
    <dbReference type="NCBI Taxonomy" id="39765"/>
    <lineage>
        <taxon>Bacteria</taxon>
        <taxon>Pseudomonadati</taxon>
        <taxon>Pseudomonadota</taxon>
        <taxon>Gammaproteobacteria</taxon>
        <taxon>Thiotrichales</taxon>
        <taxon>Piscirickettsiaceae</taxon>
        <taxon>Hydrogenovibrio</taxon>
    </lineage>
</organism>
<feature type="transmembrane region" description="Helical" evidence="1">
    <location>
        <begin position="9"/>
        <end position="34"/>
    </location>
</feature>
<accession>A0A4P7NZT7</accession>
<gene>
    <name evidence="2" type="ORF">GHNINEIG_01076</name>
</gene>
<dbReference type="Proteomes" id="UP000296201">
    <property type="component" value="Chromosome"/>
</dbReference>
<proteinExistence type="predicted"/>
<dbReference type="OrthoDB" id="9156649at2"/>
<evidence type="ECO:0000313" key="2">
    <source>
        <dbReference type="EMBL" id="QBZ83035.1"/>
    </source>
</evidence>
<name>A0A4P7NZT7_9GAMM</name>
<keyword evidence="1" id="KW-1133">Transmembrane helix</keyword>
<dbReference type="AlphaFoldDB" id="A0A4P7NZT7"/>
<evidence type="ECO:0000256" key="1">
    <source>
        <dbReference type="SAM" id="Phobius"/>
    </source>
</evidence>
<evidence type="ECO:0000313" key="3">
    <source>
        <dbReference type="Proteomes" id="UP000296201"/>
    </source>
</evidence>